<dbReference type="PATRIC" id="fig|455632.4.peg.1607"/>
<dbReference type="EMBL" id="AP009493">
    <property type="protein sequence ID" value="BAG18417.1"/>
    <property type="molecule type" value="Genomic_DNA"/>
</dbReference>
<accession>B1VWU1</accession>
<evidence type="ECO:0000313" key="2">
    <source>
        <dbReference type="Proteomes" id="UP000001685"/>
    </source>
</evidence>
<name>B1VWU1_STRGG</name>
<reference evidence="2" key="1">
    <citation type="journal article" date="2008" name="J. Bacteriol.">
        <title>Genome sequence of the streptomycin-producing microorganism Streptomyces griseus IFO 13350.</title>
        <authorList>
            <person name="Ohnishi Y."/>
            <person name="Ishikawa J."/>
            <person name="Hara H."/>
            <person name="Suzuki H."/>
            <person name="Ikenoya M."/>
            <person name="Ikeda H."/>
            <person name="Yamashita A."/>
            <person name="Hattori M."/>
            <person name="Horinouchi S."/>
        </authorList>
    </citation>
    <scope>NUCLEOTIDE SEQUENCE [LARGE SCALE GENOMIC DNA]</scope>
    <source>
        <strain evidence="2">JCM 4626 / NBRC 13350</strain>
    </source>
</reference>
<gene>
    <name evidence="1" type="ordered locus">SGR_1588</name>
</gene>
<organism evidence="1 2">
    <name type="scientific">Streptomyces griseus subsp. griseus (strain JCM 4626 / CBS 651.72 / NBRC 13350 / KCC S-0626 / ISP 5235)</name>
    <dbReference type="NCBI Taxonomy" id="455632"/>
    <lineage>
        <taxon>Bacteria</taxon>
        <taxon>Bacillati</taxon>
        <taxon>Actinomycetota</taxon>
        <taxon>Actinomycetes</taxon>
        <taxon>Kitasatosporales</taxon>
        <taxon>Streptomycetaceae</taxon>
        <taxon>Streptomyces</taxon>
    </lineage>
</organism>
<dbReference type="HOGENOM" id="CLU_2920790_0_0_11"/>
<protein>
    <submittedName>
        <fullName evidence="1">Uncharacterized protein</fullName>
    </submittedName>
</protein>
<dbReference type="KEGG" id="sgr:SGR_1588"/>
<dbReference type="RefSeq" id="WP_012378640.1">
    <property type="nucleotide sequence ID" value="NC_010572.1"/>
</dbReference>
<evidence type="ECO:0000313" key="1">
    <source>
        <dbReference type="EMBL" id="BAG18417.1"/>
    </source>
</evidence>
<dbReference type="Proteomes" id="UP000001685">
    <property type="component" value="Chromosome"/>
</dbReference>
<sequence length="61" mass="6307">MAERFALWHAPADGEAPFAAAEATAGLFASARLSEQRAPDHVPSGETLRALFAELRAAGGA</sequence>
<proteinExistence type="predicted"/>
<dbReference type="AlphaFoldDB" id="B1VWU1"/>